<dbReference type="Pfam" id="PF06605">
    <property type="entry name" value="Prophage_tail"/>
    <property type="match status" value="1"/>
</dbReference>
<evidence type="ECO:0000259" key="5">
    <source>
        <dbReference type="PROSITE" id="PS51935"/>
    </source>
</evidence>
<dbReference type="SUPFAM" id="SSF54001">
    <property type="entry name" value="Cysteine proteinases"/>
    <property type="match status" value="1"/>
</dbReference>
<reference evidence="6" key="1">
    <citation type="submission" date="2023-01" db="EMBL/GenBank/DDBJ databases">
        <title>Genome analysis of 13 Lactobacillus isolated from gut of wild boar.</title>
        <authorList>
            <person name="Papp P."/>
            <person name="Libisch B."/>
            <person name="Nagy T."/>
            <person name="Olasz F."/>
        </authorList>
    </citation>
    <scope>NUCLEOTIDE SEQUENCE</scope>
    <source>
        <strain evidence="6">F108</strain>
    </source>
</reference>
<dbReference type="Proteomes" id="UP001218021">
    <property type="component" value="Unassembled WGS sequence"/>
</dbReference>
<dbReference type="Gene3D" id="3.55.50.40">
    <property type="match status" value="1"/>
</dbReference>
<evidence type="ECO:0000313" key="7">
    <source>
        <dbReference type="Proteomes" id="UP001218021"/>
    </source>
</evidence>
<proteinExistence type="inferred from homology"/>
<dbReference type="EMBL" id="JAQOND010000019">
    <property type="protein sequence ID" value="MDC2827653.1"/>
    <property type="molecule type" value="Genomic_DNA"/>
</dbReference>
<dbReference type="Gene3D" id="3.90.1720.10">
    <property type="entry name" value="endopeptidase domain like (from Nostoc punctiforme)"/>
    <property type="match status" value="1"/>
</dbReference>
<feature type="domain" description="NlpC/P60" evidence="5">
    <location>
        <begin position="221"/>
        <end position="344"/>
    </location>
</feature>
<comment type="similarity">
    <text evidence="1">Belongs to the peptidase C40 family.</text>
</comment>
<dbReference type="AlphaFoldDB" id="A0AAJ1M9B7"/>
<evidence type="ECO:0000313" key="6">
    <source>
        <dbReference type="EMBL" id="MDC2827653.1"/>
    </source>
</evidence>
<dbReference type="RefSeq" id="WP_272207846.1">
    <property type="nucleotide sequence ID" value="NZ_JAQONC010000019.1"/>
</dbReference>
<sequence length="528" mass="58056">MIKLPITSYTGDQSVLLAYNVAVTKTINSYPTLSFVFNAVGQNLVAEDMLGPRTLFTTPDGQQYRLTTSNPVPNSEFRVYTVSATHVGHDLHDSYIMNTLSGVQSLRACLGLMTQGTPFKYQIDGNFNDHDFGTGTIGGGHGDDVLSAIAQAWACEYWFDNYTVHIAKTIGSQDAFTFVDRVNANYISWNEDYSSFYTAIHGFGKQIEQTTTVDDGSSSSGGGAQEVINFAKQYVGTPYVWGGNTPSGWDCSGFVAYVYNHFGIAMHQPTTYEEYQGTVVGPPYQTGDMLFWGGRGSTYHVALALDANTLEMAANPERGTVVQAISAWQPSFGVRNDKMAALVAQSSSSDDSTTTTSTVYSCQADYISPLADKSGIGKVWQDPYTSDTITDENQLKVALKGQLHDYPDVQYSMSWVTFKNNSQITNNIDIGNTGWLRDRYGLDVNVRIQSYTRYLDDHSGNNDAITFGNKIFDSTTWEVRQSQSQDRSRLIAELQKSSGSDVRNDSTVTMTDAQMQKIKQVTIGGDST</sequence>
<dbReference type="PROSITE" id="PS51935">
    <property type="entry name" value="NLPC_P60"/>
    <property type="match status" value="1"/>
</dbReference>
<evidence type="ECO:0000256" key="4">
    <source>
        <dbReference type="ARBA" id="ARBA00022807"/>
    </source>
</evidence>
<dbReference type="Pfam" id="PF00877">
    <property type="entry name" value="NLPC_P60"/>
    <property type="match status" value="1"/>
</dbReference>
<keyword evidence="3" id="KW-0378">Hydrolase</keyword>
<organism evidence="6 7">
    <name type="scientific">Limosilactobacillus mucosae</name>
    <name type="common">Lactobacillus mucosae</name>
    <dbReference type="NCBI Taxonomy" id="97478"/>
    <lineage>
        <taxon>Bacteria</taxon>
        <taxon>Bacillati</taxon>
        <taxon>Bacillota</taxon>
        <taxon>Bacilli</taxon>
        <taxon>Lactobacillales</taxon>
        <taxon>Lactobacillaceae</taxon>
        <taxon>Limosilactobacillus</taxon>
    </lineage>
</organism>
<dbReference type="PANTHER" id="PTHR47359">
    <property type="entry name" value="PEPTIDOGLYCAN DL-ENDOPEPTIDASE CWLO"/>
    <property type="match status" value="1"/>
</dbReference>
<protein>
    <submittedName>
        <fullName evidence="6">Phage tail protein</fullName>
    </submittedName>
</protein>
<dbReference type="InterPro" id="IPR051794">
    <property type="entry name" value="PG_Endopeptidase_C40"/>
</dbReference>
<dbReference type="InterPro" id="IPR010572">
    <property type="entry name" value="Tail_dom"/>
</dbReference>
<dbReference type="GO" id="GO:0008234">
    <property type="term" value="F:cysteine-type peptidase activity"/>
    <property type="evidence" value="ECO:0007669"/>
    <property type="project" value="UniProtKB-KW"/>
</dbReference>
<dbReference type="InterPro" id="IPR000064">
    <property type="entry name" value="NLP_P60_dom"/>
</dbReference>
<name>A0AAJ1M9B7_LIMMU</name>
<dbReference type="GO" id="GO:0006508">
    <property type="term" value="P:proteolysis"/>
    <property type="evidence" value="ECO:0007669"/>
    <property type="project" value="UniProtKB-KW"/>
</dbReference>
<evidence type="ECO:0000256" key="2">
    <source>
        <dbReference type="ARBA" id="ARBA00022670"/>
    </source>
</evidence>
<comment type="caution">
    <text evidence="6">The sequence shown here is derived from an EMBL/GenBank/DDBJ whole genome shotgun (WGS) entry which is preliminary data.</text>
</comment>
<dbReference type="PANTHER" id="PTHR47359:SF3">
    <property type="entry name" value="NLP_P60 DOMAIN-CONTAINING PROTEIN-RELATED"/>
    <property type="match status" value="1"/>
</dbReference>
<keyword evidence="2" id="KW-0645">Protease</keyword>
<evidence type="ECO:0000256" key="1">
    <source>
        <dbReference type="ARBA" id="ARBA00007074"/>
    </source>
</evidence>
<gene>
    <name evidence="6" type="ORF">PO158_05040</name>
</gene>
<dbReference type="InterPro" id="IPR038765">
    <property type="entry name" value="Papain-like_cys_pep_sf"/>
</dbReference>
<keyword evidence="4" id="KW-0788">Thiol protease</keyword>
<accession>A0AAJ1M9B7</accession>
<evidence type="ECO:0000256" key="3">
    <source>
        <dbReference type="ARBA" id="ARBA00022801"/>
    </source>
</evidence>